<dbReference type="Gene3D" id="3.40.50.150">
    <property type="entry name" value="Vaccinia Virus protein VP39"/>
    <property type="match status" value="1"/>
</dbReference>
<evidence type="ECO:0000313" key="2">
    <source>
        <dbReference type="Proteomes" id="UP000004699"/>
    </source>
</evidence>
<keyword evidence="1" id="KW-0808">Transferase</keyword>
<gene>
    <name evidence="1" type="ORF">NOR51B_1662</name>
</gene>
<reference evidence="2" key="1">
    <citation type="journal article" date="2013" name="BMC Microbiol.">
        <title>Taxonomy and evolution of bacteriochlorophyll a-containing members of the OM60/NOR5 clade of marine gammaproteobacteria: description of Luminiphilus syltensis gen. nov., sp. nov., reclassification of Haliea rubra as Pseudohaliea rubra gen. nov., comb. nov., and emendation of Chromatocurvus halotolerans.</title>
        <authorList>
            <person name="Spring S."/>
            <person name="Riedel T."/>
            <person name="Sproer C."/>
            <person name="Yan S."/>
            <person name="Harder J."/>
            <person name="Fuchs B.M."/>
        </authorList>
    </citation>
    <scope>NUCLEOTIDE SEQUENCE [LARGE SCALE GENOMIC DNA]</scope>
    <source>
        <strain evidence="2">NOR51-B</strain>
    </source>
</reference>
<keyword evidence="1" id="KW-0489">Methyltransferase</keyword>
<dbReference type="HOGENOM" id="CLU_079357_0_0_6"/>
<dbReference type="Proteomes" id="UP000004699">
    <property type="component" value="Unassembled WGS sequence"/>
</dbReference>
<dbReference type="PANTHER" id="PTHR43464">
    <property type="entry name" value="METHYLTRANSFERASE"/>
    <property type="match status" value="1"/>
</dbReference>
<dbReference type="eggNOG" id="COG2226">
    <property type="taxonomic scope" value="Bacteria"/>
</dbReference>
<dbReference type="GO" id="GO:0032259">
    <property type="term" value="P:methylation"/>
    <property type="evidence" value="ECO:0007669"/>
    <property type="project" value="UniProtKB-KW"/>
</dbReference>
<proteinExistence type="predicted"/>
<dbReference type="CDD" id="cd02440">
    <property type="entry name" value="AdoMet_MTases"/>
    <property type="match status" value="1"/>
</dbReference>
<protein>
    <submittedName>
        <fullName evidence="1">Methyltransferase type 11</fullName>
    </submittedName>
</protein>
<dbReference type="PANTHER" id="PTHR43464:SF23">
    <property type="entry name" value="JUVENILE HORMONE ACID O-METHYLTRANSFERASE"/>
    <property type="match status" value="1"/>
</dbReference>
<dbReference type="SUPFAM" id="SSF53335">
    <property type="entry name" value="S-adenosyl-L-methionine-dependent methyltransferases"/>
    <property type="match status" value="1"/>
</dbReference>
<keyword evidence="2" id="KW-1185">Reference proteome</keyword>
<sequence length="243" mass="28142">MDFGWLALGGGQRCLDLGCGEGRHTLAGYLRADVDMVGVDLASADLLTARSRIGDMAGYHPQGQVVFFRADALRLPFPDASFDRIICSEVLEHIPNYLSVIEEIDRLLKPGGRLCISVPRAWPEQICWWLSREYRTTPGGHIRIFRRSDLCREVERQGFRYYHGHGAHALHVPYWWLRCLFWRQGAEHWLVNQYHRLLVWELTTGPRFMRWIDRFLNPFMGKSVVMYFKKVGTSSGEKMDVAQ</sequence>
<organism evidence="1 2">
    <name type="scientific">Luminiphilus syltensis NOR5-1B</name>
    <dbReference type="NCBI Taxonomy" id="565045"/>
    <lineage>
        <taxon>Bacteria</taxon>
        <taxon>Pseudomonadati</taxon>
        <taxon>Pseudomonadota</taxon>
        <taxon>Gammaproteobacteria</taxon>
        <taxon>Cellvibrionales</taxon>
        <taxon>Halieaceae</taxon>
        <taxon>Luminiphilus</taxon>
    </lineage>
</organism>
<dbReference type="STRING" id="565045.NOR51B_1662"/>
<dbReference type="EMBL" id="DS999411">
    <property type="protein sequence ID" value="EED35715.1"/>
    <property type="molecule type" value="Genomic_DNA"/>
</dbReference>
<dbReference type="Pfam" id="PF13489">
    <property type="entry name" value="Methyltransf_23"/>
    <property type="match status" value="1"/>
</dbReference>
<dbReference type="InterPro" id="IPR029063">
    <property type="entry name" value="SAM-dependent_MTases_sf"/>
</dbReference>
<evidence type="ECO:0000313" key="1">
    <source>
        <dbReference type="EMBL" id="EED35715.1"/>
    </source>
</evidence>
<dbReference type="AlphaFoldDB" id="B8KUL5"/>
<dbReference type="GO" id="GO:0010420">
    <property type="term" value="F:polyprenyldihydroxybenzoate methyltransferase activity"/>
    <property type="evidence" value="ECO:0007669"/>
    <property type="project" value="TreeGrafter"/>
</dbReference>
<accession>B8KUL5</accession>
<name>B8KUL5_9GAMM</name>